<proteinExistence type="predicted"/>
<protein>
    <recommendedName>
        <fullName evidence="5">Membrane-bound metal-dependent hydrolase</fullName>
    </recommendedName>
</protein>
<sequence>MATTHALVGMALALPVAYAVPEFAPVALGAGLIGGLAPDLDLYAGHRKTLHFPVYYPTAAGIALGWMVVSPSFLSVTLATALLGASVHSVMDAFGGGLEMRPWRQTADRAVYDHYRERWIAPKRGVRYDGAPEDLLLAVVAATPTVVLLDGVPSELAVALVVVSGGYALVRKRLVWLAMWVVPRLPAAIRTQLPNRYYER</sequence>
<evidence type="ECO:0008006" key="5">
    <source>
        <dbReference type="Google" id="ProtNLM"/>
    </source>
</evidence>
<dbReference type="eggNOG" id="arCOG04664">
    <property type="taxonomic scope" value="Archaea"/>
</dbReference>
<dbReference type="EMBL" id="CP002062">
    <property type="protein sequence ID" value="ADJ16297.1"/>
    <property type="molecule type" value="Genomic_DNA"/>
</dbReference>
<name>D8J928_HALJB</name>
<dbReference type="KEGG" id="hje:HacjB3_14580"/>
<dbReference type="AlphaFoldDB" id="D8J928"/>
<dbReference type="RefSeq" id="WP_008416370.1">
    <property type="nucleotide sequence ID" value="NC_014297.1"/>
</dbReference>
<organism evidence="1 3">
    <name type="scientific">Halalkalicoccus jeotgali (strain DSM 18796 / CECT 7217 / JCM 14584 / KCTC 4019 / B3)</name>
    <dbReference type="NCBI Taxonomy" id="795797"/>
    <lineage>
        <taxon>Archaea</taxon>
        <taxon>Methanobacteriati</taxon>
        <taxon>Methanobacteriota</taxon>
        <taxon>Stenosarchaea group</taxon>
        <taxon>Halobacteria</taxon>
        <taxon>Halobacteriales</taxon>
        <taxon>Halococcaceae</taxon>
        <taxon>Halalkalicoccus</taxon>
    </lineage>
</organism>
<evidence type="ECO:0000313" key="3">
    <source>
        <dbReference type="Proteomes" id="UP000000390"/>
    </source>
</evidence>
<dbReference type="PATRIC" id="fig|795797.18.peg.2918"/>
<dbReference type="GeneID" id="9420733"/>
<reference evidence="1 3" key="1">
    <citation type="journal article" date="2010" name="J. Bacteriol.">
        <title>Complete genome sequence of Halalkalicoccus jeotgali B3(T), an extremely halophilic archaeon.</title>
        <authorList>
            <person name="Roh S.W."/>
            <person name="Nam Y.D."/>
            <person name="Nam S.H."/>
            <person name="Choi S.H."/>
            <person name="Park H.S."/>
            <person name="Bae J.W."/>
        </authorList>
    </citation>
    <scope>NUCLEOTIDE SEQUENCE [LARGE SCALE GENOMIC DNA]</scope>
    <source>
        <strain evidence="1">B3</strain>
        <strain evidence="3">DSM 18796 / CECT 7217 / JCM 14584 / KCTC 4019 / B3</strain>
    </source>
</reference>
<dbReference type="EMBL" id="AOHV01000027">
    <property type="protein sequence ID" value="ELY37031.1"/>
    <property type="molecule type" value="Genomic_DNA"/>
</dbReference>
<evidence type="ECO:0000313" key="4">
    <source>
        <dbReference type="Proteomes" id="UP000011645"/>
    </source>
</evidence>
<accession>D8J928</accession>
<gene>
    <name evidence="1" type="ordered locus">HacjB3_14580</name>
    <name evidence="2" type="ORF">C497_09818</name>
</gene>
<reference evidence="2 4" key="2">
    <citation type="journal article" date="2014" name="PLoS Genet.">
        <title>Phylogenetically driven sequencing of extremely halophilic archaea reveals strategies for static and dynamic osmo-response.</title>
        <authorList>
            <person name="Becker E.A."/>
            <person name="Seitzer P.M."/>
            <person name="Tritt A."/>
            <person name="Larsen D."/>
            <person name="Krusor M."/>
            <person name="Yao A.I."/>
            <person name="Wu D."/>
            <person name="Madern D."/>
            <person name="Eisen J.A."/>
            <person name="Darling A.E."/>
            <person name="Facciotti M.T."/>
        </authorList>
    </citation>
    <scope>NUCLEOTIDE SEQUENCE [LARGE SCALE GENOMIC DNA]</scope>
    <source>
        <strain evidence="2">B3</strain>
        <strain evidence="4">DSM 18796 / CECT 7217 / JCM 14584 / KCTC 4019 / B3</strain>
    </source>
</reference>
<evidence type="ECO:0000313" key="1">
    <source>
        <dbReference type="EMBL" id="ADJ16297.1"/>
    </source>
</evidence>
<dbReference type="HOGENOM" id="CLU_1357894_0_0_2"/>
<keyword evidence="4" id="KW-1185">Reference proteome</keyword>
<evidence type="ECO:0000313" key="2">
    <source>
        <dbReference type="EMBL" id="ELY37031.1"/>
    </source>
</evidence>
<dbReference type="Proteomes" id="UP000011645">
    <property type="component" value="Unassembled WGS sequence"/>
</dbReference>
<dbReference type="Proteomes" id="UP000000390">
    <property type="component" value="Chromosome"/>
</dbReference>
<dbReference type="OrthoDB" id="204671at2157"/>